<feature type="region of interest" description="Disordered" evidence="1">
    <location>
        <begin position="590"/>
        <end position="609"/>
    </location>
</feature>
<evidence type="ECO:0000313" key="3">
    <source>
        <dbReference type="EMBL" id="TWT46664.1"/>
    </source>
</evidence>
<keyword evidence="4" id="KW-1185">Reference proteome</keyword>
<gene>
    <name evidence="3" type="ORF">Pla111_17650</name>
</gene>
<evidence type="ECO:0000256" key="1">
    <source>
        <dbReference type="SAM" id="MobiDB-lite"/>
    </source>
</evidence>
<dbReference type="Proteomes" id="UP000318995">
    <property type="component" value="Unassembled WGS sequence"/>
</dbReference>
<dbReference type="AlphaFoldDB" id="A0A5C5W7W0"/>
<feature type="transmembrane region" description="Helical" evidence="2">
    <location>
        <begin position="22"/>
        <end position="44"/>
    </location>
</feature>
<protein>
    <recommendedName>
        <fullName evidence="5">Bacterial type II secretion system protein G</fullName>
    </recommendedName>
</protein>
<organism evidence="3 4">
    <name type="scientific">Botrimarina hoheduenensis</name>
    <dbReference type="NCBI Taxonomy" id="2528000"/>
    <lineage>
        <taxon>Bacteria</taxon>
        <taxon>Pseudomonadati</taxon>
        <taxon>Planctomycetota</taxon>
        <taxon>Planctomycetia</taxon>
        <taxon>Pirellulales</taxon>
        <taxon>Lacipirellulaceae</taxon>
        <taxon>Botrimarina</taxon>
    </lineage>
</organism>
<keyword evidence="2" id="KW-0472">Membrane</keyword>
<keyword evidence="2" id="KW-1133">Transmembrane helix</keyword>
<evidence type="ECO:0008006" key="5">
    <source>
        <dbReference type="Google" id="ProtNLM"/>
    </source>
</evidence>
<reference evidence="3 4" key="1">
    <citation type="submission" date="2019-02" db="EMBL/GenBank/DDBJ databases">
        <title>Deep-cultivation of Planctomycetes and their phenomic and genomic characterization uncovers novel biology.</title>
        <authorList>
            <person name="Wiegand S."/>
            <person name="Jogler M."/>
            <person name="Boedeker C."/>
            <person name="Pinto D."/>
            <person name="Vollmers J."/>
            <person name="Rivas-Marin E."/>
            <person name="Kohn T."/>
            <person name="Peeters S.H."/>
            <person name="Heuer A."/>
            <person name="Rast P."/>
            <person name="Oberbeckmann S."/>
            <person name="Bunk B."/>
            <person name="Jeske O."/>
            <person name="Meyerdierks A."/>
            <person name="Storesund J.E."/>
            <person name="Kallscheuer N."/>
            <person name="Luecker S."/>
            <person name="Lage O.M."/>
            <person name="Pohl T."/>
            <person name="Merkel B.J."/>
            <person name="Hornburger P."/>
            <person name="Mueller R.-W."/>
            <person name="Bruemmer F."/>
            <person name="Labrenz M."/>
            <person name="Spormann A.M."/>
            <person name="Op Den Camp H."/>
            <person name="Overmann J."/>
            <person name="Amann R."/>
            <person name="Jetten M.S.M."/>
            <person name="Mascher T."/>
            <person name="Medema M.H."/>
            <person name="Devos D.P."/>
            <person name="Kaster A.-K."/>
            <person name="Ovreas L."/>
            <person name="Rohde M."/>
            <person name="Galperin M.Y."/>
            <person name="Jogler C."/>
        </authorList>
    </citation>
    <scope>NUCLEOTIDE SEQUENCE [LARGE SCALE GENOMIC DNA]</scope>
    <source>
        <strain evidence="3 4">Pla111</strain>
    </source>
</reference>
<evidence type="ECO:0000256" key="2">
    <source>
        <dbReference type="SAM" id="Phobius"/>
    </source>
</evidence>
<sequence length="609" mass="66320">MSDSRASGASLPSDPKAPRRRWIFWLLLGLVLLGTPAALLLMVFGPGPSIRVAKETTHLTTPLLADGYPDYGAALLAAGRVGVTPDNNGAIPFLQAMWPPNPDGWYELSDAEIALVCKTIGAPVPAGGTRLKRLDTPENRLATLRLLRVRLKPDPSNPAKPTAIDPGGFDGALYQPVPLEEFLTGPEEVAVQDGRVEAFIDACWPISRPWTRDELPFVADWVEANAPAFALLEEAARREQWWLPPVELIQFERGKLVEQQLNGSNEMREAARALVTRAGYDGGAGRHTEAAVGLVTLLRLSQHGRARPTLIDQLIATALEGMAHSQIQGLASDPATPPAALRALAEALDALDARSPMAQAIDLGERYWMLDATLDVAVNHNVEAVEMDLRPLDLMVYVSCDWNIVLSDMNAWCDRCLAALQNPSWTQREGELVAMEAALNALPVAPSNFREALHIAVSQERRGELASAVMRNLLLPPLGAVARTTDRIESNRQLTRVAIDLALYRAAKGAYPENLTPEVYPTSPVDLLQQFPLVYKPLEEGYLLYTVGANGNDEGGSREEGEWGASCYEGRELTSDTDLLHKKIPTGADDLSVRTPWQVPPGPWEALSP</sequence>
<dbReference type="RefSeq" id="WP_146573359.1">
    <property type="nucleotide sequence ID" value="NZ_SJPH01000003.1"/>
</dbReference>
<proteinExistence type="predicted"/>
<keyword evidence="2" id="KW-0812">Transmembrane</keyword>
<comment type="caution">
    <text evidence="3">The sequence shown here is derived from an EMBL/GenBank/DDBJ whole genome shotgun (WGS) entry which is preliminary data.</text>
</comment>
<dbReference type="OrthoDB" id="223245at2"/>
<name>A0A5C5W7W0_9BACT</name>
<dbReference type="EMBL" id="SJPH01000003">
    <property type="protein sequence ID" value="TWT46664.1"/>
    <property type="molecule type" value="Genomic_DNA"/>
</dbReference>
<evidence type="ECO:0000313" key="4">
    <source>
        <dbReference type="Proteomes" id="UP000318995"/>
    </source>
</evidence>
<accession>A0A5C5W7W0</accession>